<evidence type="ECO:0000256" key="6">
    <source>
        <dbReference type="ARBA" id="ARBA00022840"/>
    </source>
</evidence>
<evidence type="ECO:0000256" key="4">
    <source>
        <dbReference type="ARBA" id="ARBA00022741"/>
    </source>
</evidence>
<sequence>MSYPSPHETLSTADTAAFQDGRNSSSQKRASFFQDNPARELVPKDPSVHPPLSIASFLGKKLRWITLGGQYNWTDKVYPSEIPPQFPADIASLLRKIFPETKPEAAIVNLYSPGDTLSVHRDVSEECDTGLISISFGCDGLFMVGHLDGAGCEIIRLRSGDAVYMSGQASKIAHCWTVQPNIDIYAQPSFTFFKSAIVYTKRLTLLHLPDRSLHLPKSALEPGSSHVKQVLKAAYQACLPKGLQNGLLDMPIQLSPSSSFHSVWTLFPSSFADDYDQLRPHCKCVSAPLPTDSIFHPNQKYAHHYGIEQVKYAYVEEGVERLDYYVRGGYHPVKIGDEFQEGRYVIAHKLGFGRSATTWLAEDKVIKKLLITLKISTTESVERTHEEQILLRLTKSRSVLPGEAIIQTLLDSFTFSGPNGTHRCLATGAARVSIHVAKDIAYHRLLQLEAARAIASQLILALQFVHAQGVVHGDLHAGNILLHLPPNIRSITREQLYINVGRPDEEPVVRADGLPLDNRIPLKVVFPVLLGLGSDEIKLADSSILLTDFGEAFDSQRTQRFTAHAPVPLSPPESRFADEPLSFPSDIWTLGCVIWDLFGSSPPFETFPGSQDDIIVEHVETFGKLPDQWWSKWETRGSWFDEEGHKNVKESLRQYYGNTSRSWTQRFAEINISRQSKKLETFDPEEEKSFHDMMRSMLVLEPSERASIDDVVRCEWMQRWGLPEFQRMQSALRD</sequence>
<dbReference type="GO" id="GO:0005634">
    <property type="term" value="C:nucleus"/>
    <property type="evidence" value="ECO:0007669"/>
    <property type="project" value="TreeGrafter"/>
</dbReference>
<keyword evidence="6" id="KW-0067">ATP-binding</keyword>
<dbReference type="InterPro" id="IPR051334">
    <property type="entry name" value="SRPK"/>
</dbReference>
<keyword evidence="4" id="KW-0547">Nucleotide-binding</keyword>
<dbReference type="Pfam" id="PF00069">
    <property type="entry name" value="Pkinase"/>
    <property type="match status" value="1"/>
</dbReference>
<keyword evidence="5 11" id="KW-0418">Kinase</keyword>
<dbReference type="OrthoDB" id="4202152at2759"/>
<proteinExistence type="predicted"/>
<dbReference type="InterPro" id="IPR011009">
    <property type="entry name" value="Kinase-like_dom_sf"/>
</dbReference>
<evidence type="ECO:0000256" key="1">
    <source>
        <dbReference type="ARBA" id="ARBA00012513"/>
    </source>
</evidence>
<reference evidence="11" key="1">
    <citation type="submission" date="2021-01" db="EMBL/GenBank/DDBJ databases">
        <title>Chromosome-level genome assembly of a human fungal pathogen reveals clustering of transcriptionally co-regulated genes.</title>
        <authorList>
            <person name="Voorhies M."/>
            <person name="Cohen S."/>
            <person name="Shea T.P."/>
            <person name="Petrus S."/>
            <person name="Munoz J.F."/>
            <person name="Poplawski S."/>
            <person name="Goldman W.E."/>
            <person name="Michael T."/>
            <person name="Cuomo C.A."/>
            <person name="Sil A."/>
            <person name="Beyhan S."/>
        </authorList>
    </citation>
    <scope>NUCLEOTIDE SEQUENCE</scope>
    <source>
        <strain evidence="11">WU24</strain>
    </source>
</reference>
<evidence type="ECO:0000256" key="3">
    <source>
        <dbReference type="ARBA" id="ARBA00022679"/>
    </source>
</evidence>
<dbReference type="VEuPathDB" id="FungiDB:I7I51_07100"/>
<dbReference type="SMART" id="SM00220">
    <property type="entry name" value="S_TKc"/>
    <property type="match status" value="1"/>
</dbReference>
<dbReference type="GO" id="GO:0005737">
    <property type="term" value="C:cytoplasm"/>
    <property type="evidence" value="ECO:0007669"/>
    <property type="project" value="TreeGrafter"/>
</dbReference>
<dbReference type="PROSITE" id="PS50011">
    <property type="entry name" value="PROTEIN_KINASE_DOM"/>
    <property type="match status" value="1"/>
</dbReference>
<keyword evidence="3" id="KW-0808">Transferase</keyword>
<protein>
    <recommendedName>
        <fullName evidence="1">non-specific serine/threonine protein kinase</fullName>
        <ecNumber evidence="1">2.7.11.1</ecNumber>
    </recommendedName>
</protein>
<dbReference type="AlphaFoldDB" id="A0A8A1MNP3"/>
<feature type="domain" description="Protein kinase" evidence="10">
    <location>
        <begin position="344"/>
        <end position="717"/>
    </location>
</feature>
<dbReference type="GO" id="GO:0050684">
    <property type="term" value="P:regulation of mRNA processing"/>
    <property type="evidence" value="ECO:0007669"/>
    <property type="project" value="TreeGrafter"/>
</dbReference>
<evidence type="ECO:0000256" key="7">
    <source>
        <dbReference type="ARBA" id="ARBA00047899"/>
    </source>
</evidence>
<dbReference type="GO" id="GO:0000245">
    <property type="term" value="P:spliceosomal complex assembly"/>
    <property type="evidence" value="ECO:0007669"/>
    <property type="project" value="TreeGrafter"/>
</dbReference>
<evidence type="ECO:0000256" key="5">
    <source>
        <dbReference type="ARBA" id="ARBA00022777"/>
    </source>
</evidence>
<dbReference type="Proteomes" id="UP000663671">
    <property type="component" value="Chromosome 3"/>
</dbReference>
<evidence type="ECO:0000259" key="10">
    <source>
        <dbReference type="PROSITE" id="PS50011"/>
    </source>
</evidence>
<dbReference type="PANTHER" id="PTHR47634">
    <property type="entry name" value="PROTEIN KINASE DOMAIN-CONTAINING PROTEIN-RELATED"/>
    <property type="match status" value="1"/>
</dbReference>
<dbReference type="InterPro" id="IPR027450">
    <property type="entry name" value="AlkB-like"/>
</dbReference>
<comment type="catalytic activity">
    <reaction evidence="8">
        <text>L-seryl-[protein] + ATP = O-phospho-L-seryl-[protein] + ADP + H(+)</text>
        <dbReference type="Rhea" id="RHEA:17989"/>
        <dbReference type="Rhea" id="RHEA-COMP:9863"/>
        <dbReference type="Rhea" id="RHEA-COMP:11604"/>
        <dbReference type="ChEBI" id="CHEBI:15378"/>
        <dbReference type="ChEBI" id="CHEBI:29999"/>
        <dbReference type="ChEBI" id="CHEBI:30616"/>
        <dbReference type="ChEBI" id="CHEBI:83421"/>
        <dbReference type="ChEBI" id="CHEBI:456216"/>
        <dbReference type="EC" id="2.7.11.1"/>
    </reaction>
</comment>
<dbReference type="GO" id="GO:0004674">
    <property type="term" value="F:protein serine/threonine kinase activity"/>
    <property type="evidence" value="ECO:0007669"/>
    <property type="project" value="UniProtKB-KW"/>
</dbReference>
<dbReference type="SUPFAM" id="SSF56112">
    <property type="entry name" value="Protein kinase-like (PK-like)"/>
    <property type="match status" value="1"/>
</dbReference>
<dbReference type="GO" id="GO:0005524">
    <property type="term" value="F:ATP binding"/>
    <property type="evidence" value="ECO:0007669"/>
    <property type="project" value="UniProtKB-KW"/>
</dbReference>
<dbReference type="InterPro" id="IPR037151">
    <property type="entry name" value="AlkB-like_sf"/>
</dbReference>
<dbReference type="SUPFAM" id="SSF51197">
    <property type="entry name" value="Clavaminate synthase-like"/>
    <property type="match status" value="1"/>
</dbReference>
<name>A0A8A1MNP3_AJECA</name>
<evidence type="ECO:0000313" key="11">
    <source>
        <dbReference type="EMBL" id="QSS66243.1"/>
    </source>
</evidence>
<dbReference type="Pfam" id="PF13532">
    <property type="entry name" value="2OG-FeII_Oxy_2"/>
    <property type="match status" value="1"/>
</dbReference>
<dbReference type="Gene3D" id="3.30.200.20">
    <property type="entry name" value="Phosphorylase Kinase, domain 1"/>
    <property type="match status" value="1"/>
</dbReference>
<evidence type="ECO:0000313" key="12">
    <source>
        <dbReference type="Proteomes" id="UP000663671"/>
    </source>
</evidence>
<evidence type="ECO:0000256" key="9">
    <source>
        <dbReference type="SAM" id="MobiDB-lite"/>
    </source>
</evidence>
<keyword evidence="2" id="KW-0723">Serine/threonine-protein kinase</keyword>
<dbReference type="PANTHER" id="PTHR47634:SF9">
    <property type="entry name" value="PROTEIN KINASE DOMAIN-CONTAINING PROTEIN-RELATED"/>
    <property type="match status" value="1"/>
</dbReference>
<dbReference type="EMBL" id="CP069115">
    <property type="protein sequence ID" value="QSS66243.1"/>
    <property type="molecule type" value="Genomic_DNA"/>
</dbReference>
<dbReference type="Gene3D" id="1.10.510.10">
    <property type="entry name" value="Transferase(Phosphotransferase) domain 1"/>
    <property type="match status" value="1"/>
</dbReference>
<accession>A0A8A1MNP3</accession>
<dbReference type="Gene3D" id="2.60.120.590">
    <property type="entry name" value="Alpha-ketoglutarate-dependent dioxygenase AlkB-like"/>
    <property type="match status" value="1"/>
</dbReference>
<dbReference type="InterPro" id="IPR000719">
    <property type="entry name" value="Prot_kinase_dom"/>
</dbReference>
<gene>
    <name evidence="11" type="ORF">I7I51_07100</name>
</gene>
<dbReference type="EC" id="2.7.11.1" evidence="1"/>
<feature type="region of interest" description="Disordered" evidence="9">
    <location>
        <begin position="1"/>
        <end position="45"/>
    </location>
</feature>
<comment type="catalytic activity">
    <reaction evidence="7">
        <text>L-threonyl-[protein] + ATP = O-phospho-L-threonyl-[protein] + ADP + H(+)</text>
        <dbReference type="Rhea" id="RHEA:46608"/>
        <dbReference type="Rhea" id="RHEA-COMP:11060"/>
        <dbReference type="Rhea" id="RHEA-COMP:11605"/>
        <dbReference type="ChEBI" id="CHEBI:15378"/>
        <dbReference type="ChEBI" id="CHEBI:30013"/>
        <dbReference type="ChEBI" id="CHEBI:30616"/>
        <dbReference type="ChEBI" id="CHEBI:61977"/>
        <dbReference type="ChEBI" id="CHEBI:456216"/>
        <dbReference type="EC" id="2.7.11.1"/>
    </reaction>
</comment>
<evidence type="ECO:0000256" key="2">
    <source>
        <dbReference type="ARBA" id="ARBA00022527"/>
    </source>
</evidence>
<organism evidence="11 12">
    <name type="scientific">Ajellomyces capsulatus</name>
    <name type="common">Darling's disease fungus</name>
    <name type="synonym">Histoplasma capsulatum</name>
    <dbReference type="NCBI Taxonomy" id="5037"/>
    <lineage>
        <taxon>Eukaryota</taxon>
        <taxon>Fungi</taxon>
        <taxon>Dikarya</taxon>
        <taxon>Ascomycota</taxon>
        <taxon>Pezizomycotina</taxon>
        <taxon>Eurotiomycetes</taxon>
        <taxon>Eurotiomycetidae</taxon>
        <taxon>Onygenales</taxon>
        <taxon>Ajellomycetaceae</taxon>
        <taxon>Histoplasma</taxon>
    </lineage>
</organism>
<evidence type="ECO:0000256" key="8">
    <source>
        <dbReference type="ARBA" id="ARBA00048679"/>
    </source>
</evidence>